<reference evidence="2 3" key="1">
    <citation type="submission" date="2016-10" db="EMBL/GenBank/DDBJ databases">
        <authorList>
            <person name="de Groot N.N."/>
        </authorList>
    </citation>
    <scope>NUCLEOTIDE SEQUENCE [LARGE SCALE GENOMIC DNA]</scope>
    <source>
        <strain evidence="2 3">Vu-144</strain>
    </source>
</reference>
<dbReference type="AlphaFoldDB" id="A0A1H4B8I7"/>
<evidence type="ECO:0000313" key="3">
    <source>
        <dbReference type="Proteomes" id="UP000199041"/>
    </source>
</evidence>
<keyword evidence="3" id="KW-1185">Reference proteome</keyword>
<dbReference type="STRING" id="551991.SAMN05192529_11912"/>
<keyword evidence="1" id="KW-1133">Transmembrane helix</keyword>
<sequence length="146" mass="16274">MEMVLNKTVALEARSSILIFIDDEPKPIADFISPVNFELDTTKLVDGKHTLKIVSRDPDGKEGVRMIPFEVQNGPAIAIEGIKENAVVDGVLPLMINAYGKGNAQNFNIVGSESPRSIPSWVWIIIIGFFGWAMYYLISYLHLRPQ</sequence>
<dbReference type="RefSeq" id="WP_244518943.1">
    <property type="nucleotide sequence ID" value="NZ_FNQY01000019.1"/>
</dbReference>
<name>A0A1H4B8I7_9BACT</name>
<keyword evidence="1" id="KW-0812">Transmembrane</keyword>
<evidence type="ECO:0008006" key="4">
    <source>
        <dbReference type="Google" id="ProtNLM"/>
    </source>
</evidence>
<dbReference type="EMBL" id="FNQY01000019">
    <property type="protein sequence ID" value="SEA44427.1"/>
    <property type="molecule type" value="Genomic_DNA"/>
</dbReference>
<protein>
    <recommendedName>
        <fullName evidence="4">Cytochrome C</fullName>
    </recommendedName>
</protein>
<keyword evidence="1" id="KW-0472">Membrane</keyword>
<feature type="transmembrane region" description="Helical" evidence="1">
    <location>
        <begin position="121"/>
        <end position="143"/>
    </location>
</feature>
<gene>
    <name evidence="2" type="ORF">SAMN05192529_11912</name>
</gene>
<accession>A0A1H4B8I7</accession>
<evidence type="ECO:0000256" key="1">
    <source>
        <dbReference type="SAM" id="Phobius"/>
    </source>
</evidence>
<proteinExistence type="predicted"/>
<organism evidence="2 3">
    <name type="scientific">Arachidicoccus rhizosphaerae</name>
    <dbReference type="NCBI Taxonomy" id="551991"/>
    <lineage>
        <taxon>Bacteria</taxon>
        <taxon>Pseudomonadati</taxon>
        <taxon>Bacteroidota</taxon>
        <taxon>Chitinophagia</taxon>
        <taxon>Chitinophagales</taxon>
        <taxon>Chitinophagaceae</taxon>
        <taxon>Arachidicoccus</taxon>
    </lineage>
</organism>
<evidence type="ECO:0000313" key="2">
    <source>
        <dbReference type="EMBL" id="SEA44427.1"/>
    </source>
</evidence>
<dbReference type="Proteomes" id="UP000199041">
    <property type="component" value="Unassembled WGS sequence"/>
</dbReference>